<reference evidence="7 8" key="1">
    <citation type="journal article" date="2024" name="Int. J. Syst. Evol. Microbiol.">
        <title>Clostridium omnivorum sp. nov., isolated from anoxic soil under the treatment of reductive soil disinfestation.</title>
        <authorList>
            <person name="Ueki A."/>
            <person name="Tonouchi A."/>
            <person name="Kaku N."/>
            <person name="Honma S."/>
            <person name="Ueki K."/>
        </authorList>
    </citation>
    <scope>NUCLEOTIDE SEQUENCE [LARGE SCALE GENOMIC DNA]</scope>
    <source>
        <strain evidence="7 8">E14</strain>
    </source>
</reference>
<feature type="domain" description="RNA polymerase sigma-70 region 2" evidence="5">
    <location>
        <begin position="20"/>
        <end position="83"/>
    </location>
</feature>
<dbReference type="InterPro" id="IPR014284">
    <property type="entry name" value="RNA_pol_sigma-70_dom"/>
</dbReference>
<name>A0ABQ5N4H0_9CLOT</name>
<evidence type="ECO:0000313" key="7">
    <source>
        <dbReference type="EMBL" id="GLC30107.1"/>
    </source>
</evidence>
<comment type="caution">
    <text evidence="7">The sequence shown here is derived from an EMBL/GenBank/DDBJ whole genome shotgun (WGS) entry which is preliminary data.</text>
</comment>
<evidence type="ECO:0000256" key="1">
    <source>
        <dbReference type="ARBA" id="ARBA00010641"/>
    </source>
</evidence>
<dbReference type="SUPFAM" id="SSF88659">
    <property type="entry name" value="Sigma3 and sigma4 domains of RNA polymerase sigma factors"/>
    <property type="match status" value="1"/>
</dbReference>
<gene>
    <name evidence="7" type="ORF">bsdE14_15170</name>
</gene>
<sequence length="180" mass="20900">MESQLIKRIRQKDKEAFKELYNLYATQAIRTAIAITKNTATASDVVQETFIRVYKNLDKFDKSKPFKPWFYKILINECNRVLKTSSNIVYLEDSDKEAITGSSADTYEFQEYEDLYAAISDLEDTVRIPIVLKYLKGFKEEEIADILSLNINTVKSRLYKGRQKLKNAMNKLSERSELNG</sequence>
<dbReference type="InterPro" id="IPR039425">
    <property type="entry name" value="RNA_pol_sigma-70-like"/>
</dbReference>
<dbReference type="PANTHER" id="PTHR43133:SF51">
    <property type="entry name" value="RNA POLYMERASE SIGMA FACTOR"/>
    <property type="match status" value="1"/>
</dbReference>
<dbReference type="Gene3D" id="1.10.10.10">
    <property type="entry name" value="Winged helix-like DNA-binding domain superfamily/Winged helix DNA-binding domain"/>
    <property type="match status" value="1"/>
</dbReference>
<proteinExistence type="inferred from homology"/>
<evidence type="ECO:0000259" key="5">
    <source>
        <dbReference type="Pfam" id="PF04542"/>
    </source>
</evidence>
<accession>A0ABQ5N4H0</accession>
<comment type="similarity">
    <text evidence="1">Belongs to the sigma-70 factor family. ECF subfamily.</text>
</comment>
<evidence type="ECO:0000313" key="8">
    <source>
        <dbReference type="Proteomes" id="UP001208567"/>
    </source>
</evidence>
<feature type="domain" description="RNA polymerase sigma factor 70 region 4 type 2" evidence="6">
    <location>
        <begin position="113"/>
        <end position="165"/>
    </location>
</feature>
<dbReference type="InterPro" id="IPR007627">
    <property type="entry name" value="RNA_pol_sigma70_r2"/>
</dbReference>
<dbReference type="InterPro" id="IPR013325">
    <property type="entry name" value="RNA_pol_sigma_r2"/>
</dbReference>
<dbReference type="InterPro" id="IPR013324">
    <property type="entry name" value="RNA_pol_sigma_r3/r4-like"/>
</dbReference>
<keyword evidence="4" id="KW-0804">Transcription</keyword>
<keyword evidence="3" id="KW-0731">Sigma factor</keyword>
<evidence type="ECO:0000256" key="2">
    <source>
        <dbReference type="ARBA" id="ARBA00023015"/>
    </source>
</evidence>
<dbReference type="Gene3D" id="1.10.1740.10">
    <property type="match status" value="1"/>
</dbReference>
<dbReference type="SUPFAM" id="SSF88946">
    <property type="entry name" value="Sigma2 domain of RNA polymerase sigma factors"/>
    <property type="match status" value="1"/>
</dbReference>
<keyword evidence="2" id="KW-0805">Transcription regulation</keyword>
<keyword evidence="8" id="KW-1185">Reference proteome</keyword>
<evidence type="ECO:0000256" key="3">
    <source>
        <dbReference type="ARBA" id="ARBA00023082"/>
    </source>
</evidence>
<evidence type="ECO:0000259" key="6">
    <source>
        <dbReference type="Pfam" id="PF08281"/>
    </source>
</evidence>
<dbReference type="EMBL" id="BRXR01000001">
    <property type="protein sequence ID" value="GLC30107.1"/>
    <property type="molecule type" value="Genomic_DNA"/>
</dbReference>
<organism evidence="7 8">
    <name type="scientific">Clostridium omnivorum</name>
    <dbReference type="NCBI Taxonomy" id="1604902"/>
    <lineage>
        <taxon>Bacteria</taxon>
        <taxon>Bacillati</taxon>
        <taxon>Bacillota</taxon>
        <taxon>Clostridia</taxon>
        <taxon>Eubacteriales</taxon>
        <taxon>Clostridiaceae</taxon>
        <taxon>Clostridium</taxon>
    </lineage>
</organism>
<evidence type="ECO:0000256" key="4">
    <source>
        <dbReference type="ARBA" id="ARBA00023163"/>
    </source>
</evidence>
<dbReference type="PANTHER" id="PTHR43133">
    <property type="entry name" value="RNA POLYMERASE ECF-TYPE SIGMA FACTO"/>
    <property type="match status" value="1"/>
</dbReference>
<dbReference type="Proteomes" id="UP001208567">
    <property type="component" value="Unassembled WGS sequence"/>
</dbReference>
<dbReference type="Pfam" id="PF04542">
    <property type="entry name" value="Sigma70_r2"/>
    <property type="match status" value="1"/>
</dbReference>
<dbReference type="InterPro" id="IPR036388">
    <property type="entry name" value="WH-like_DNA-bd_sf"/>
</dbReference>
<dbReference type="InterPro" id="IPR013249">
    <property type="entry name" value="RNA_pol_sigma70_r4_t2"/>
</dbReference>
<dbReference type="RefSeq" id="WP_264849372.1">
    <property type="nucleotide sequence ID" value="NZ_BRXR01000001.1"/>
</dbReference>
<dbReference type="Pfam" id="PF08281">
    <property type="entry name" value="Sigma70_r4_2"/>
    <property type="match status" value="1"/>
</dbReference>
<dbReference type="CDD" id="cd06171">
    <property type="entry name" value="Sigma70_r4"/>
    <property type="match status" value="1"/>
</dbReference>
<dbReference type="NCBIfam" id="TIGR02937">
    <property type="entry name" value="sigma70-ECF"/>
    <property type="match status" value="1"/>
</dbReference>
<protein>
    <submittedName>
        <fullName evidence="7">RNA polymerase subunit sigma-24</fullName>
    </submittedName>
</protein>